<evidence type="ECO:0000256" key="5">
    <source>
        <dbReference type="ARBA" id="ARBA00022525"/>
    </source>
</evidence>
<evidence type="ECO:0000256" key="17">
    <source>
        <dbReference type="RuleBase" id="RU000344"/>
    </source>
</evidence>
<dbReference type="InterPro" id="IPR027480">
    <property type="entry name" value="HIV-1_Nef_anchor_sf"/>
</dbReference>
<dbReference type="Gene3D" id="4.10.890.10">
    <property type="entry name" value="HIV 1 nef anchor domain"/>
    <property type="match status" value="1"/>
</dbReference>
<accession>A0A1D8QAD4</accession>
<evidence type="ECO:0000256" key="3">
    <source>
        <dbReference type="ARBA" id="ARBA00022511"/>
    </source>
</evidence>
<name>A0A1D8QAD4_SIV</name>
<evidence type="ECO:0000256" key="8">
    <source>
        <dbReference type="ARBA" id="ARBA00022703"/>
    </source>
</evidence>
<sequence length="224" mass="25728">MGGKNSKNSAAGLLRWRSKMLTTSGEGYVRWHENLRDGQPRCAEGSGKASRDFVRRGGITAETQASTDDIDWYEDTDDTLVGFPVRPQVPIRPMSYKLAIDMSHFLKEKGGLEGMYWSTRRQRILDLYMENEHGTIPDWQNYTPGPGIRYPTLFGWLWQLVPVDVSDEAKEDEEHSLLHPAETSGMEDQWGEVLAWKFNPLLAVDYIGYRLHPEFFGERKNKTQ</sequence>
<evidence type="ECO:0000256" key="12">
    <source>
        <dbReference type="ARBA" id="ARBA00023026"/>
    </source>
</evidence>
<evidence type="ECO:0000256" key="14">
    <source>
        <dbReference type="ARBA" id="ARBA00023136"/>
    </source>
</evidence>
<keyword evidence="15 17" id="KW-0899">Viral immunoevasion</keyword>
<dbReference type="InterPro" id="IPR001558">
    <property type="entry name" value="HIV_Nef"/>
</dbReference>
<protein>
    <recommendedName>
        <fullName evidence="2 17">Protein Nef</fullName>
    </recommendedName>
</protein>
<evidence type="ECO:0000256" key="1">
    <source>
        <dbReference type="ARBA" id="ARBA00006933"/>
    </source>
</evidence>
<evidence type="ECO:0000256" key="11">
    <source>
        <dbReference type="ARBA" id="ARBA00022870"/>
    </source>
</evidence>
<keyword evidence="12 17" id="KW-0843">Virulence</keyword>
<evidence type="ECO:0000256" key="15">
    <source>
        <dbReference type="ARBA" id="ARBA00023280"/>
    </source>
</evidence>
<dbReference type="GO" id="GO:0005525">
    <property type="term" value="F:GTP binding"/>
    <property type="evidence" value="ECO:0007669"/>
    <property type="project" value="InterPro"/>
</dbReference>
<keyword evidence="11" id="KW-1043">Host membrane</keyword>
<dbReference type="Pfam" id="PF00469">
    <property type="entry name" value="F-protein"/>
    <property type="match status" value="1"/>
</dbReference>
<dbReference type="SUPFAM" id="SSF55671">
    <property type="entry name" value="Regulatory factor Nef"/>
    <property type="match status" value="1"/>
</dbReference>
<evidence type="ECO:0000313" key="18">
    <source>
        <dbReference type="EMBL" id="AOW37552.1"/>
    </source>
</evidence>
<keyword evidence="7" id="KW-0945">Host-virus interaction</keyword>
<keyword evidence="5" id="KW-0964">Secreted</keyword>
<keyword evidence="4" id="KW-0244">Early protein</keyword>
<organismHost>
    <name type="scientific">Cercopithecidae</name>
    <name type="common">Old World monkeys</name>
    <dbReference type="NCBI Taxonomy" id="9527"/>
</organismHost>
<gene>
    <name evidence="18" type="primary">nef</name>
</gene>
<evidence type="ECO:0000256" key="2">
    <source>
        <dbReference type="ARBA" id="ARBA00013526"/>
    </source>
</evidence>
<evidence type="ECO:0000256" key="13">
    <source>
        <dbReference type="ARBA" id="ARBA00023036"/>
    </source>
</evidence>
<dbReference type="GO" id="GO:0017124">
    <property type="term" value="F:SH3 domain binding"/>
    <property type="evidence" value="ECO:0007669"/>
    <property type="project" value="UniProtKB-KW"/>
</dbReference>
<proteinExistence type="inferred from homology"/>
<dbReference type="EMBL" id="KX668895">
    <property type="protein sequence ID" value="AOW37552.1"/>
    <property type="molecule type" value="Genomic_RNA"/>
</dbReference>
<keyword evidence="8" id="KW-0053">Apoptosis</keyword>
<organismHost>
    <name type="scientific">Pan troglodytes</name>
    <name type="common">Chimpanzee</name>
    <dbReference type="NCBI Taxonomy" id="9598"/>
</organismHost>
<keyword evidence="6" id="KW-0597">Phosphoprotein</keyword>
<dbReference type="Gene3D" id="3.30.62.10">
    <property type="entry name" value="Nef Regulatory Factor"/>
    <property type="match status" value="1"/>
</dbReference>
<organism evidence="18">
    <name type="scientific">Simian immunodeficiency virus</name>
    <name type="common">SIV</name>
    <dbReference type="NCBI Taxonomy" id="11723"/>
    <lineage>
        <taxon>Viruses</taxon>
        <taxon>Riboviria</taxon>
        <taxon>Pararnavirae</taxon>
        <taxon>Artverviricota</taxon>
        <taxon>Revtraviricetes</taxon>
        <taxon>Ortervirales</taxon>
        <taxon>Retroviridae</taxon>
        <taxon>Orthoretrovirinae</taxon>
        <taxon>Lentivirus</taxon>
        <taxon>Lentivirus simimdef</taxon>
    </lineage>
</organism>
<keyword evidence="9 17" id="KW-0519">Myristate</keyword>
<keyword evidence="10" id="KW-0946">Virion</keyword>
<comment type="similarity">
    <text evidence="1 17">Belongs to the lentivirus primate group Nef protein family.</text>
</comment>
<evidence type="ECO:0000256" key="16">
    <source>
        <dbReference type="ARBA" id="ARBA00023288"/>
    </source>
</evidence>
<evidence type="ECO:0000256" key="9">
    <source>
        <dbReference type="ARBA" id="ARBA00022707"/>
    </source>
</evidence>
<evidence type="ECO:0000256" key="10">
    <source>
        <dbReference type="ARBA" id="ARBA00022844"/>
    </source>
</evidence>
<keyword evidence="3" id="KW-1032">Host cell membrane</keyword>
<evidence type="ECO:0000256" key="7">
    <source>
        <dbReference type="ARBA" id="ARBA00022581"/>
    </source>
</evidence>
<evidence type="ECO:0000256" key="4">
    <source>
        <dbReference type="ARBA" id="ARBA00022518"/>
    </source>
</evidence>
<dbReference type="InterPro" id="IPR027481">
    <property type="entry name" value="HIV-1_Nef_core_sf"/>
</dbReference>
<reference evidence="18" key="1">
    <citation type="journal article" date="2016" name="Cell Host Microbe">
        <title>The Potency of Nef-Mediated SERINC5 Antagonism Correlates with the Prevalence of Primate Lentiviruses in the Wild.</title>
        <authorList>
            <person name="Heigele A."/>
            <person name="Kmiec D."/>
            <person name="Regensburger K."/>
            <person name="Langer S."/>
            <person name="Peiffer L."/>
            <person name="Sturzel C.M."/>
            <person name="Sauter D."/>
            <person name="Peeters M."/>
            <person name="Pizzato M."/>
            <person name="Learn G.H."/>
            <person name="Hahn B.H."/>
            <person name="Kirchhoff F."/>
        </authorList>
    </citation>
    <scope>NUCLEOTIDE SEQUENCE</scope>
    <source>
        <strain evidence="18">SIVrcm15</strain>
    </source>
</reference>
<dbReference type="GO" id="GO:0044423">
    <property type="term" value="C:virion component"/>
    <property type="evidence" value="ECO:0007669"/>
    <property type="project" value="UniProtKB-KW"/>
</dbReference>
<keyword evidence="14" id="KW-0472">Membrane</keyword>
<evidence type="ECO:0000256" key="6">
    <source>
        <dbReference type="ARBA" id="ARBA00022553"/>
    </source>
</evidence>
<keyword evidence="13" id="KW-0729">SH3-binding</keyword>
<keyword evidence="16 17" id="KW-0449">Lipoprotein</keyword>